<dbReference type="SUPFAM" id="SSF48403">
    <property type="entry name" value="Ankyrin repeat"/>
    <property type="match status" value="2"/>
</dbReference>
<evidence type="ECO:0000313" key="6">
    <source>
        <dbReference type="Proteomes" id="UP001208570"/>
    </source>
</evidence>
<dbReference type="SMART" id="SM00248">
    <property type="entry name" value="ANK"/>
    <property type="match status" value="12"/>
</dbReference>
<feature type="repeat" description="ANK" evidence="3">
    <location>
        <begin position="344"/>
        <end position="376"/>
    </location>
</feature>
<dbReference type="Pfam" id="PF12796">
    <property type="entry name" value="Ank_2"/>
    <property type="match status" value="4"/>
</dbReference>
<feature type="repeat" description="ANK" evidence="3">
    <location>
        <begin position="311"/>
        <end position="343"/>
    </location>
</feature>
<dbReference type="PANTHER" id="PTHR24198:SF165">
    <property type="entry name" value="ANKYRIN REPEAT-CONTAINING PROTEIN-RELATED"/>
    <property type="match status" value="1"/>
</dbReference>
<sequence>MPASTEEYRDIPSEGSAMYDGGDIDTIMEEEEDYKPEDPVHTAVRDNDVAAIKRHLAAGHDPNIRDKLGQTPIHVAVQRNCSAAVHELLAFRNTDRNIRTDSGKTALHLALESGNFSVATTLVDNGVDAEVKDESGMMAFDYCLSMRRPLPVKSSFREFFTRHISLLAKLILKSDRKAACILAYWDCPDLLALLIQEDQSTVAFQDKHHQTALHYCFSEDSHLSVDSARVLLNADADINVRNIDGATPLHFLSGHELCNEPAAQEFVQHVIATHAQLDGMSPLHLAAVVGDADLLKYVAECGADLNVKDKDGFAAIHLGALHGQAEVVRALLRRGAAVDPENQRGQIPLHYAAVLARSTCSLMLLHDGASVNHRDHFGMTPLHKAAGWGPSDMVRLLIRKGSEVNARDEKDQLPIHYSSAKGLPDITELLILKGSLVECPDRNGQTPLHLAAKTGNVDVIKLLLLHRGDPNAQDVKGQSALHLACFHGHREAVQTLINRGASRKVVTSQGFTPDQFASQRGYYGILNTLKEHRLSLSLYAPEQLKTFEMFRNTTAPTRLESLGQEENETDDVSCSRVLAICLRYPVPVPNVKALLQIEYRDYVH</sequence>
<feature type="repeat" description="ANK" evidence="3">
    <location>
        <begin position="377"/>
        <end position="409"/>
    </location>
</feature>
<dbReference type="PANTHER" id="PTHR24198">
    <property type="entry name" value="ANKYRIN REPEAT AND PROTEIN KINASE DOMAIN-CONTAINING PROTEIN"/>
    <property type="match status" value="1"/>
</dbReference>
<dbReference type="Proteomes" id="UP001208570">
    <property type="component" value="Unassembled WGS sequence"/>
</dbReference>
<dbReference type="PRINTS" id="PR01415">
    <property type="entry name" value="ANKYRIN"/>
</dbReference>
<protein>
    <submittedName>
        <fullName evidence="5">Uncharacterized protein</fullName>
    </submittedName>
</protein>
<dbReference type="PROSITE" id="PS50088">
    <property type="entry name" value="ANK_REPEAT"/>
    <property type="match status" value="7"/>
</dbReference>
<dbReference type="Gene3D" id="1.25.40.20">
    <property type="entry name" value="Ankyrin repeat-containing domain"/>
    <property type="match status" value="3"/>
</dbReference>
<feature type="compositionally biased region" description="Basic and acidic residues" evidence="4">
    <location>
        <begin position="1"/>
        <end position="12"/>
    </location>
</feature>
<evidence type="ECO:0000256" key="4">
    <source>
        <dbReference type="SAM" id="MobiDB-lite"/>
    </source>
</evidence>
<feature type="repeat" description="ANK" evidence="3">
    <location>
        <begin position="443"/>
        <end position="475"/>
    </location>
</feature>
<feature type="repeat" description="ANK" evidence="3">
    <location>
        <begin position="102"/>
        <end position="134"/>
    </location>
</feature>
<evidence type="ECO:0000256" key="2">
    <source>
        <dbReference type="ARBA" id="ARBA00023043"/>
    </source>
</evidence>
<feature type="region of interest" description="Disordered" evidence="4">
    <location>
        <begin position="1"/>
        <end position="22"/>
    </location>
</feature>
<name>A0AAD9J8D8_9ANNE</name>
<dbReference type="InterPro" id="IPR036770">
    <property type="entry name" value="Ankyrin_rpt-contain_sf"/>
</dbReference>
<evidence type="ECO:0000256" key="3">
    <source>
        <dbReference type="PROSITE-ProRule" id="PRU00023"/>
    </source>
</evidence>
<keyword evidence="1" id="KW-0677">Repeat</keyword>
<feature type="repeat" description="ANK" evidence="3">
    <location>
        <begin position="476"/>
        <end position="508"/>
    </location>
</feature>
<dbReference type="EMBL" id="JAODUP010000492">
    <property type="protein sequence ID" value="KAK2148512.1"/>
    <property type="molecule type" value="Genomic_DNA"/>
</dbReference>
<dbReference type="InterPro" id="IPR002110">
    <property type="entry name" value="Ankyrin_rpt"/>
</dbReference>
<organism evidence="5 6">
    <name type="scientific">Paralvinella palmiformis</name>
    <dbReference type="NCBI Taxonomy" id="53620"/>
    <lineage>
        <taxon>Eukaryota</taxon>
        <taxon>Metazoa</taxon>
        <taxon>Spiralia</taxon>
        <taxon>Lophotrochozoa</taxon>
        <taxon>Annelida</taxon>
        <taxon>Polychaeta</taxon>
        <taxon>Sedentaria</taxon>
        <taxon>Canalipalpata</taxon>
        <taxon>Terebellida</taxon>
        <taxon>Terebelliformia</taxon>
        <taxon>Alvinellidae</taxon>
        <taxon>Paralvinella</taxon>
    </lineage>
</organism>
<keyword evidence="2 3" id="KW-0040">ANK repeat</keyword>
<reference evidence="5" key="1">
    <citation type="journal article" date="2023" name="Mol. Biol. Evol.">
        <title>Third-Generation Sequencing Reveals the Adaptive Role of the Epigenome in Three Deep-Sea Polychaetes.</title>
        <authorList>
            <person name="Perez M."/>
            <person name="Aroh O."/>
            <person name="Sun Y."/>
            <person name="Lan Y."/>
            <person name="Juniper S.K."/>
            <person name="Young C.R."/>
            <person name="Angers B."/>
            <person name="Qian P.Y."/>
        </authorList>
    </citation>
    <scope>NUCLEOTIDE SEQUENCE</scope>
    <source>
        <strain evidence="5">P08H-3</strain>
    </source>
</reference>
<feature type="repeat" description="ANK" evidence="3">
    <location>
        <begin position="278"/>
        <end position="310"/>
    </location>
</feature>
<keyword evidence="6" id="KW-1185">Reference proteome</keyword>
<dbReference type="PROSITE" id="PS50297">
    <property type="entry name" value="ANK_REP_REGION"/>
    <property type="match status" value="7"/>
</dbReference>
<accession>A0AAD9J8D8</accession>
<comment type="caution">
    <text evidence="5">The sequence shown here is derived from an EMBL/GenBank/DDBJ whole genome shotgun (WGS) entry which is preliminary data.</text>
</comment>
<dbReference type="AlphaFoldDB" id="A0AAD9J8D8"/>
<evidence type="ECO:0000256" key="1">
    <source>
        <dbReference type="ARBA" id="ARBA00022737"/>
    </source>
</evidence>
<gene>
    <name evidence="5" type="ORF">LSH36_492g01013</name>
</gene>
<evidence type="ECO:0000313" key="5">
    <source>
        <dbReference type="EMBL" id="KAK2148512.1"/>
    </source>
</evidence>
<proteinExistence type="predicted"/>